<protein>
    <recommendedName>
        <fullName evidence="6">SMODS and SLOG-associating 2TM effector domain-containing protein</fullName>
    </recommendedName>
</protein>
<reference evidence="3" key="3">
    <citation type="journal article" date="2022" name="Res Sq">
        <title>Evolution of multicellular longitudinally dividing oral cavity symbionts (Neisseriaceae).</title>
        <authorList>
            <person name="Nyongesa S."/>
            <person name="Weber P."/>
            <person name="Bernet E."/>
            <person name="Pullido F."/>
            <person name="Nieckarz M."/>
            <person name="Delaby M."/>
            <person name="Nieves C."/>
            <person name="Viehboeck T."/>
            <person name="Krause N."/>
            <person name="Rivera-Millot A."/>
            <person name="Nakamura A."/>
            <person name="Vischer N."/>
            <person name="VanNieuwenhze M."/>
            <person name="Brun Y."/>
            <person name="Cava F."/>
            <person name="Bulgheresi S."/>
            <person name="Veyrier F."/>
        </authorList>
    </citation>
    <scope>NUCLEOTIDE SEQUENCE</scope>
    <source>
        <strain evidence="3">1258/02</strain>
    </source>
</reference>
<keyword evidence="1" id="KW-0812">Transmembrane</keyword>
<dbReference type="RefSeq" id="WP_132954519.1">
    <property type="nucleotide sequence ID" value="NZ_CALJUB010000145.1"/>
</dbReference>
<feature type="transmembrane region" description="Helical" evidence="1">
    <location>
        <begin position="49"/>
        <end position="67"/>
    </location>
</feature>
<dbReference type="Proteomes" id="UP000829756">
    <property type="component" value="Chromosome"/>
</dbReference>
<name>A0AAE9GT76_9NEIS</name>
<gene>
    <name evidence="2" type="ORF">EV680_12829</name>
    <name evidence="3" type="ORF">LVJ78_08490</name>
</gene>
<dbReference type="KEGG" id="usu:LVJ78_08490"/>
<dbReference type="AlphaFoldDB" id="A0AAE9GT76"/>
<dbReference type="EMBL" id="SLXE01000028">
    <property type="protein sequence ID" value="TCP01939.1"/>
    <property type="molecule type" value="Genomic_DNA"/>
</dbReference>
<keyword evidence="4" id="KW-1185">Reference proteome</keyword>
<dbReference type="EMBL" id="CP091507">
    <property type="protein sequence ID" value="UOO78741.1"/>
    <property type="molecule type" value="Genomic_DNA"/>
</dbReference>
<evidence type="ECO:0000313" key="3">
    <source>
        <dbReference type="EMBL" id="UOO78741.1"/>
    </source>
</evidence>
<keyword evidence="1" id="KW-1133">Transmembrane helix</keyword>
<sequence length="151" mass="17912">MNLINLEYEINQLERQIISYHSAFNKQAVWLLLASMSCASLKGQTPLQISAYICVGFFYVGLSLEAFRSANKSRKMQFDAWDISIVQAVKILQREIEQKTEGVERSVLLKKLDEQCKHKIRFREMWRYKYLWIAFIFFWCCAFYSAFSHNI</sequence>
<evidence type="ECO:0000313" key="5">
    <source>
        <dbReference type="Proteomes" id="UP000829756"/>
    </source>
</evidence>
<reference evidence="3" key="2">
    <citation type="submission" date="2021-12" db="EMBL/GenBank/DDBJ databases">
        <authorList>
            <person name="Veyrier F.J."/>
        </authorList>
    </citation>
    <scope>NUCLEOTIDE SEQUENCE</scope>
    <source>
        <strain evidence="3">1258/02</strain>
    </source>
</reference>
<organism evidence="3 5">
    <name type="scientific">Uruburuella suis</name>
    <dbReference type="NCBI Taxonomy" id="252130"/>
    <lineage>
        <taxon>Bacteria</taxon>
        <taxon>Pseudomonadati</taxon>
        <taxon>Pseudomonadota</taxon>
        <taxon>Betaproteobacteria</taxon>
        <taxon>Neisseriales</taxon>
        <taxon>Neisseriaceae</taxon>
        <taxon>Uruburuella</taxon>
    </lineage>
</organism>
<dbReference type="Proteomes" id="UP000294721">
    <property type="component" value="Unassembled WGS sequence"/>
</dbReference>
<reference evidence="2 4" key="1">
    <citation type="submission" date="2019-03" db="EMBL/GenBank/DDBJ databases">
        <title>Genomic Encyclopedia of Type Strains, Phase IV (KMG-IV): sequencing the most valuable type-strain genomes for metagenomic binning, comparative biology and taxonomic classification.</title>
        <authorList>
            <person name="Goeker M."/>
        </authorList>
    </citation>
    <scope>NUCLEOTIDE SEQUENCE [LARGE SCALE GENOMIC DNA]</scope>
    <source>
        <strain evidence="2 4">DSM 17474</strain>
    </source>
</reference>
<evidence type="ECO:0000313" key="4">
    <source>
        <dbReference type="Proteomes" id="UP000294721"/>
    </source>
</evidence>
<feature type="transmembrane region" description="Helical" evidence="1">
    <location>
        <begin position="130"/>
        <end position="147"/>
    </location>
</feature>
<proteinExistence type="predicted"/>
<evidence type="ECO:0000313" key="2">
    <source>
        <dbReference type="EMBL" id="TCP01939.1"/>
    </source>
</evidence>
<evidence type="ECO:0000256" key="1">
    <source>
        <dbReference type="SAM" id="Phobius"/>
    </source>
</evidence>
<keyword evidence="1" id="KW-0472">Membrane</keyword>
<accession>A0AAE9GT76</accession>
<evidence type="ECO:0008006" key="6">
    <source>
        <dbReference type="Google" id="ProtNLM"/>
    </source>
</evidence>